<evidence type="ECO:0000256" key="2">
    <source>
        <dbReference type="ARBA" id="ARBA00033787"/>
    </source>
</evidence>
<dbReference type="STRING" id="483547.GSUB_00545"/>
<dbReference type="Gene3D" id="6.10.140.1960">
    <property type="match status" value="1"/>
</dbReference>
<feature type="domain" description="Rubrerythrin diiron-binding" evidence="3">
    <location>
        <begin position="27"/>
        <end position="91"/>
    </location>
</feature>
<keyword evidence="2" id="KW-1284">Encapsulin nanocompartment</keyword>
<dbReference type="PANTHER" id="PTHR37165:SF1">
    <property type="entry name" value="TYPE 1 ENCAPSULIN SHELL PROTEIN"/>
    <property type="match status" value="1"/>
</dbReference>
<dbReference type="GO" id="GO:0046872">
    <property type="term" value="F:metal ion binding"/>
    <property type="evidence" value="ECO:0007669"/>
    <property type="project" value="InterPro"/>
</dbReference>
<dbReference type="Proteomes" id="UP000035036">
    <property type="component" value="Chromosome"/>
</dbReference>
<name>A0A0B5FL31_9BACT</name>
<dbReference type="EMBL" id="CP010311">
    <property type="protein sequence ID" value="AJF05374.1"/>
    <property type="molecule type" value="Genomic_DNA"/>
</dbReference>
<dbReference type="PANTHER" id="PTHR37165">
    <property type="entry name" value="PEPTIDASE U56 FAMILY"/>
    <property type="match status" value="1"/>
</dbReference>
<dbReference type="AlphaFoldDB" id="A0A0B5FL31"/>
<dbReference type="RefSeq" id="WP_040198646.1">
    <property type="nucleotide sequence ID" value="NZ_CP010311.1"/>
</dbReference>
<dbReference type="GO" id="GO:0140737">
    <property type="term" value="C:encapsulin nanocompartment"/>
    <property type="evidence" value="ECO:0007669"/>
    <property type="project" value="UniProtKB-SubCell"/>
</dbReference>
<evidence type="ECO:0000313" key="5">
    <source>
        <dbReference type="Proteomes" id="UP000035036"/>
    </source>
</evidence>
<dbReference type="SUPFAM" id="SSF47240">
    <property type="entry name" value="Ferritin-like"/>
    <property type="match status" value="1"/>
</dbReference>
<dbReference type="HOGENOM" id="CLU_141525_0_0_7"/>
<sequence length="103" mass="12128">MPEFANPFSGNKCDRRLTKEELIRAIRYNIAAEYEAIQLYMQLAESIDDRLAKEVLVDIANEEREHVGEFLRLLHHLDPEEQKFYDQGSEEVEEEMEKLGITK</sequence>
<comment type="subcellular location">
    <subcellularLocation>
        <location evidence="1">Encapsulin nanocompartment</location>
    </subcellularLocation>
</comment>
<dbReference type="OrthoDB" id="9811690at2"/>
<gene>
    <name evidence="4" type="ORF">GSUB_00545</name>
</gene>
<dbReference type="InterPro" id="IPR009078">
    <property type="entry name" value="Ferritin-like_SF"/>
</dbReference>
<protein>
    <submittedName>
        <fullName evidence="4">Rubrerythrin</fullName>
    </submittedName>
</protein>
<organism evidence="4 5">
    <name type="scientific">Geoalkalibacter subterraneus</name>
    <dbReference type="NCBI Taxonomy" id="483547"/>
    <lineage>
        <taxon>Bacteria</taxon>
        <taxon>Pseudomonadati</taxon>
        <taxon>Thermodesulfobacteriota</taxon>
        <taxon>Desulfuromonadia</taxon>
        <taxon>Desulfuromonadales</taxon>
        <taxon>Geoalkalibacteraceae</taxon>
        <taxon>Geoalkalibacter</taxon>
    </lineage>
</organism>
<dbReference type="Pfam" id="PF02915">
    <property type="entry name" value="Rubrerythrin"/>
    <property type="match status" value="1"/>
</dbReference>
<evidence type="ECO:0000259" key="3">
    <source>
        <dbReference type="Pfam" id="PF02915"/>
    </source>
</evidence>
<dbReference type="KEGG" id="gsb:GSUB_00545"/>
<proteinExistence type="predicted"/>
<evidence type="ECO:0000313" key="4">
    <source>
        <dbReference type="EMBL" id="AJF05374.1"/>
    </source>
</evidence>
<accession>A0A0B5FL31</accession>
<keyword evidence="5" id="KW-1185">Reference proteome</keyword>
<dbReference type="InterPro" id="IPR003251">
    <property type="entry name" value="Rr_diiron-bd_dom"/>
</dbReference>
<dbReference type="GO" id="GO:0016491">
    <property type="term" value="F:oxidoreductase activity"/>
    <property type="evidence" value="ECO:0007669"/>
    <property type="project" value="InterPro"/>
</dbReference>
<reference evidence="4 5" key="1">
    <citation type="journal article" date="2015" name="Genome Announc.">
        <title>Genomes of Geoalkalibacter ferrihydriticus Z-0531T and Geoalkalibacter subterraneus Red1T, Two Haloalkaliphilic Metal-Reducing Deltaproteobacteria.</title>
        <authorList>
            <person name="Badalamenti J.P."/>
            <person name="Krajmalnik-Brown R."/>
            <person name="Torres C.I."/>
            <person name="Bond D.R."/>
        </authorList>
    </citation>
    <scope>NUCLEOTIDE SEQUENCE [LARGE SCALE GENOMIC DNA]</scope>
    <source>
        <strain evidence="4 5">Red1</strain>
    </source>
</reference>
<dbReference type="InterPro" id="IPR051429">
    <property type="entry name" value="Encapsulin_nc"/>
</dbReference>
<evidence type="ECO:0000256" key="1">
    <source>
        <dbReference type="ARBA" id="ARBA00033738"/>
    </source>
</evidence>